<proteinExistence type="predicted"/>
<accession>A0A5N5DKQ0</accession>
<feature type="region of interest" description="Disordered" evidence="1">
    <location>
        <begin position="1"/>
        <end position="52"/>
    </location>
</feature>
<name>A0A5N5DKQ0_9PEZI</name>
<organism evidence="2 3">
    <name type="scientific">Lasiodiplodia theobromae</name>
    <dbReference type="NCBI Taxonomy" id="45133"/>
    <lineage>
        <taxon>Eukaryota</taxon>
        <taxon>Fungi</taxon>
        <taxon>Dikarya</taxon>
        <taxon>Ascomycota</taxon>
        <taxon>Pezizomycotina</taxon>
        <taxon>Dothideomycetes</taxon>
        <taxon>Dothideomycetes incertae sedis</taxon>
        <taxon>Botryosphaeriales</taxon>
        <taxon>Botryosphaeriaceae</taxon>
        <taxon>Lasiodiplodia</taxon>
    </lineage>
</organism>
<protein>
    <submittedName>
        <fullName evidence="2">Uncharacterized protein</fullName>
    </submittedName>
</protein>
<feature type="compositionally biased region" description="Low complexity" evidence="1">
    <location>
        <begin position="12"/>
        <end position="21"/>
    </location>
</feature>
<feature type="compositionally biased region" description="Low complexity" evidence="1">
    <location>
        <begin position="309"/>
        <end position="340"/>
    </location>
</feature>
<comment type="caution">
    <text evidence="2">The sequence shown here is derived from an EMBL/GenBank/DDBJ whole genome shotgun (WGS) entry which is preliminary data.</text>
</comment>
<reference evidence="2 3" key="1">
    <citation type="journal article" date="2019" name="Sci. Rep.">
        <title>A multi-omics analysis of the grapevine pathogen Lasiodiplodia theobromae reveals that temperature affects the expression of virulence- and pathogenicity-related genes.</title>
        <authorList>
            <person name="Felix C."/>
            <person name="Meneses R."/>
            <person name="Goncalves M.F.M."/>
            <person name="Tilleman L."/>
            <person name="Duarte A.S."/>
            <person name="Jorrin-Novo J.V."/>
            <person name="Van de Peer Y."/>
            <person name="Deforce D."/>
            <person name="Van Nieuwerburgh F."/>
            <person name="Esteves A.C."/>
            <person name="Alves A."/>
        </authorList>
    </citation>
    <scope>NUCLEOTIDE SEQUENCE [LARGE SCALE GENOMIC DNA]</scope>
    <source>
        <strain evidence="2 3">LA-SOL3</strain>
    </source>
</reference>
<dbReference type="EMBL" id="VCHE01000011">
    <property type="protein sequence ID" value="KAB2578488.1"/>
    <property type="molecule type" value="Genomic_DNA"/>
</dbReference>
<evidence type="ECO:0000313" key="3">
    <source>
        <dbReference type="Proteomes" id="UP000325902"/>
    </source>
</evidence>
<sequence length="489" mass="52024">MLAAHTDQENLAAAHRQAAAAKPLNAGSRAFGAKTPANKPPKTPFRVPLNDENGTIRAGKAALNTFGNGAESQLLPTGKKGAKADSNAFVTPAGPRTRAPLGMKTTNAKAAAFATPAPHTEPDSGAKSSGPRLRRPKVKVHQASPAVELAQDEERDIEYMPPRETPLPDDPEDWPADMKYPQLQGKNLMRGVYEVYYDPVDDDGVRLSDRRIAEQKAKINARHEALLQKNIEETLGPLTDEERELFGFTLAPKPAPKSQPGAVRPASVASISKPTAASSRRPLSAAAASRPAGVTSRAVASALANAPESTASMRAHARSRSALSATAPPATAQPRQRPIAPAAPEPSNPSSMRHQAATAASRTTLGYGKGRTIGTSVRKPLGTSSGNQQRSISQGTTGLGNSSARPAGPARSRSAWSRHGPDMTLAADVQSRDENDDPEMEMIREMALRNLRLNDRLDGDDWFSQAQAGNLAFDIADEEEDFQFTISED</sequence>
<feature type="compositionally biased region" description="Low complexity" evidence="1">
    <location>
        <begin position="402"/>
        <end position="418"/>
    </location>
</feature>
<feature type="region of interest" description="Disordered" evidence="1">
    <location>
        <begin position="114"/>
        <end position="146"/>
    </location>
</feature>
<feature type="compositionally biased region" description="Low complexity" evidence="1">
    <location>
        <begin position="276"/>
        <end position="292"/>
    </location>
</feature>
<evidence type="ECO:0000313" key="2">
    <source>
        <dbReference type="EMBL" id="KAB2578488.1"/>
    </source>
</evidence>
<dbReference type="AlphaFoldDB" id="A0A5N5DKQ0"/>
<feature type="region of interest" description="Disordered" evidence="1">
    <location>
        <begin position="68"/>
        <end position="101"/>
    </location>
</feature>
<evidence type="ECO:0000256" key="1">
    <source>
        <dbReference type="SAM" id="MobiDB-lite"/>
    </source>
</evidence>
<gene>
    <name evidence="2" type="ORF">DBV05_g2925</name>
</gene>
<dbReference type="Proteomes" id="UP000325902">
    <property type="component" value="Unassembled WGS sequence"/>
</dbReference>
<feature type="region of interest" description="Disordered" evidence="1">
    <location>
        <begin position="250"/>
        <end position="438"/>
    </location>
</feature>
<keyword evidence="3" id="KW-1185">Reference proteome</keyword>
<dbReference type="OrthoDB" id="5327145at2759"/>
<feature type="compositionally biased region" description="Polar residues" evidence="1">
    <location>
        <begin position="382"/>
        <end position="401"/>
    </location>
</feature>